<evidence type="ECO:0000313" key="1">
    <source>
        <dbReference type="EMBL" id="KAJ7754321.1"/>
    </source>
</evidence>
<evidence type="ECO:0000313" key="2">
    <source>
        <dbReference type="Proteomes" id="UP001215280"/>
    </source>
</evidence>
<protein>
    <submittedName>
        <fullName evidence="1">Uncharacterized protein</fullName>
    </submittedName>
</protein>
<accession>A0AAD7NCS6</accession>
<organism evidence="1 2">
    <name type="scientific">Mycena maculata</name>
    <dbReference type="NCBI Taxonomy" id="230809"/>
    <lineage>
        <taxon>Eukaryota</taxon>
        <taxon>Fungi</taxon>
        <taxon>Dikarya</taxon>
        <taxon>Basidiomycota</taxon>
        <taxon>Agaricomycotina</taxon>
        <taxon>Agaricomycetes</taxon>
        <taxon>Agaricomycetidae</taxon>
        <taxon>Agaricales</taxon>
        <taxon>Marasmiineae</taxon>
        <taxon>Mycenaceae</taxon>
        <taxon>Mycena</taxon>
    </lineage>
</organism>
<name>A0AAD7NCS6_9AGAR</name>
<dbReference type="Proteomes" id="UP001215280">
    <property type="component" value="Unassembled WGS sequence"/>
</dbReference>
<sequence length="220" mass="23883">MNSARLKLLPPLCATLSLAGSPLYELRLSMDQGATVQATIGSQGQNMVLLTGLSLPAHLSTKSACQKRSCALRHNGYENGVADSQAVDGDISTALRLESSVNLISAKRRLQETLSRVLQRLHCRPGIVTPMVLLYESDSMSADSDQDLVRIGRYIWHNPTESGTSAVNCPFPVQSGTQSHAQPKKRSSQQQLKTHTFGQGGFLGQGQLCHHHPRVSEVRS</sequence>
<proteinExistence type="predicted"/>
<reference evidence="1" key="1">
    <citation type="submission" date="2023-03" db="EMBL/GenBank/DDBJ databases">
        <title>Massive genome expansion in bonnet fungi (Mycena s.s.) driven by repeated elements and novel gene families across ecological guilds.</title>
        <authorList>
            <consortium name="Lawrence Berkeley National Laboratory"/>
            <person name="Harder C.B."/>
            <person name="Miyauchi S."/>
            <person name="Viragh M."/>
            <person name="Kuo A."/>
            <person name="Thoen E."/>
            <person name="Andreopoulos B."/>
            <person name="Lu D."/>
            <person name="Skrede I."/>
            <person name="Drula E."/>
            <person name="Henrissat B."/>
            <person name="Morin E."/>
            <person name="Kohler A."/>
            <person name="Barry K."/>
            <person name="LaButti K."/>
            <person name="Morin E."/>
            <person name="Salamov A."/>
            <person name="Lipzen A."/>
            <person name="Mereny Z."/>
            <person name="Hegedus B."/>
            <person name="Baldrian P."/>
            <person name="Stursova M."/>
            <person name="Weitz H."/>
            <person name="Taylor A."/>
            <person name="Grigoriev I.V."/>
            <person name="Nagy L.G."/>
            <person name="Martin F."/>
            <person name="Kauserud H."/>
        </authorList>
    </citation>
    <scope>NUCLEOTIDE SEQUENCE</scope>
    <source>
        <strain evidence="1">CBHHK188m</strain>
    </source>
</reference>
<keyword evidence="2" id="KW-1185">Reference proteome</keyword>
<gene>
    <name evidence="1" type="ORF">DFH07DRAFT_823020</name>
</gene>
<comment type="caution">
    <text evidence="1">The sequence shown here is derived from an EMBL/GenBank/DDBJ whole genome shotgun (WGS) entry which is preliminary data.</text>
</comment>
<dbReference type="AlphaFoldDB" id="A0AAD7NCS6"/>
<dbReference type="EMBL" id="JARJLG010000067">
    <property type="protein sequence ID" value="KAJ7754321.1"/>
    <property type="molecule type" value="Genomic_DNA"/>
</dbReference>